<reference evidence="1 2" key="1">
    <citation type="submission" date="2016-03" db="EMBL/GenBank/DDBJ databases">
        <title>Comparative genomics of the ectomycorrhizal sister species Rhizopogon vinicolor and Rhizopogon vesiculosus (Basidiomycota: Boletales) reveals a divergence of the mating type B locus.</title>
        <authorList>
            <person name="Mujic A.B."/>
            <person name="Kuo A."/>
            <person name="Tritt A."/>
            <person name="Lipzen A."/>
            <person name="Chen C."/>
            <person name="Johnson J."/>
            <person name="Sharma A."/>
            <person name="Barry K."/>
            <person name="Grigoriev I.V."/>
            <person name="Spatafora J.W."/>
        </authorList>
    </citation>
    <scope>NUCLEOTIDE SEQUENCE [LARGE SCALE GENOMIC DNA]</scope>
    <source>
        <strain evidence="1 2">AM-OR11-056</strain>
    </source>
</reference>
<evidence type="ECO:0000313" key="1">
    <source>
        <dbReference type="EMBL" id="OJA16589.1"/>
    </source>
</evidence>
<gene>
    <name evidence="1" type="ORF">AZE42_11251</name>
</gene>
<organism evidence="1 2">
    <name type="scientific">Rhizopogon vesiculosus</name>
    <dbReference type="NCBI Taxonomy" id="180088"/>
    <lineage>
        <taxon>Eukaryota</taxon>
        <taxon>Fungi</taxon>
        <taxon>Dikarya</taxon>
        <taxon>Basidiomycota</taxon>
        <taxon>Agaricomycotina</taxon>
        <taxon>Agaricomycetes</taxon>
        <taxon>Agaricomycetidae</taxon>
        <taxon>Boletales</taxon>
        <taxon>Suillineae</taxon>
        <taxon>Rhizopogonaceae</taxon>
        <taxon>Rhizopogon</taxon>
    </lineage>
</organism>
<dbReference type="AlphaFoldDB" id="A0A1J8Q6F5"/>
<dbReference type="OrthoDB" id="2625963at2759"/>
<keyword evidence="2" id="KW-1185">Reference proteome</keyword>
<name>A0A1J8Q6F5_9AGAM</name>
<sequence length="125" mass="14333">MPRGRPRKKPRNISGLRGHHCTTPLVSEVLSTTSEDEYHKPCAQGVDNQSDLESDGADNGMMVFDSLKFDFRLGYEGQHEDESDIGDELEWEVLHDEEFGRKLVAMSCNHDKEDPDWSLEQLQRK</sequence>
<dbReference type="Proteomes" id="UP000183567">
    <property type="component" value="Unassembled WGS sequence"/>
</dbReference>
<dbReference type="EMBL" id="LVVM01002501">
    <property type="protein sequence ID" value="OJA16589.1"/>
    <property type="molecule type" value="Genomic_DNA"/>
</dbReference>
<accession>A0A1J8Q6F5</accession>
<dbReference type="STRING" id="180088.A0A1J8Q6F5"/>
<evidence type="ECO:0000313" key="2">
    <source>
        <dbReference type="Proteomes" id="UP000183567"/>
    </source>
</evidence>
<protein>
    <submittedName>
        <fullName evidence="1">Uncharacterized protein</fullName>
    </submittedName>
</protein>
<proteinExistence type="predicted"/>
<comment type="caution">
    <text evidence="1">The sequence shown here is derived from an EMBL/GenBank/DDBJ whole genome shotgun (WGS) entry which is preliminary data.</text>
</comment>